<evidence type="ECO:0000313" key="1">
    <source>
        <dbReference type="EMBL" id="OGG02881.1"/>
    </source>
</evidence>
<reference evidence="1 2" key="1">
    <citation type="journal article" date="2016" name="Nat. Commun.">
        <title>Thousands of microbial genomes shed light on interconnected biogeochemical processes in an aquifer system.</title>
        <authorList>
            <person name="Anantharaman K."/>
            <person name="Brown C.T."/>
            <person name="Hug L.A."/>
            <person name="Sharon I."/>
            <person name="Castelle C.J."/>
            <person name="Probst A.J."/>
            <person name="Thomas B.C."/>
            <person name="Singh A."/>
            <person name="Wilkins M.J."/>
            <person name="Karaoz U."/>
            <person name="Brodie E.L."/>
            <person name="Williams K.H."/>
            <person name="Hubbard S.S."/>
            <person name="Banfield J.F."/>
        </authorList>
    </citation>
    <scope>NUCLEOTIDE SEQUENCE [LARGE SCALE GENOMIC DNA]</scope>
</reference>
<organism evidence="1 2">
    <name type="scientific">Candidatus Glassbacteria bacterium RIFCSPLOWO2_12_FULL_58_11</name>
    <dbReference type="NCBI Taxonomy" id="1817867"/>
    <lineage>
        <taxon>Bacteria</taxon>
        <taxon>Candidatus Glassiibacteriota</taxon>
    </lineage>
</organism>
<dbReference type="AlphaFoldDB" id="A0A1F5YRM9"/>
<protein>
    <recommendedName>
        <fullName evidence="3">FMN-binding domain-containing protein</fullName>
    </recommendedName>
</protein>
<proteinExistence type="predicted"/>
<dbReference type="EMBL" id="MFIX01000168">
    <property type="protein sequence ID" value="OGG02881.1"/>
    <property type="molecule type" value="Genomic_DNA"/>
</dbReference>
<dbReference type="Proteomes" id="UP000179129">
    <property type="component" value="Unassembled WGS sequence"/>
</dbReference>
<accession>A0A1F5YRM9</accession>
<sequence>MLSLRKTPAQAIPLILVLALCQISPGCKSGPEQNAAGQAPVSDSASSLESATETPAEAFDLMKYSALDTASGVFEGEYEEKVDSEITVKARVRVHLEDRRITGIDLLDTCWVNPAAARLIPQRIIESQRLPVEAVSGASVASWTLMTATAVALQIDLTELDDTATETSDR</sequence>
<comment type="caution">
    <text evidence="1">The sequence shown here is derived from an EMBL/GenBank/DDBJ whole genome shotgun (WGS) entry which is preliminary data.</text>
</comment>
<evidence type="ECO:0000313" key="2">
    <source>
        <dbReference type="Proteomes" id="UP000179129"/>
    </source>
</evidence>
<name>A0A1F5YRM9_9BACT</name>
<gene>
    <name evidence="1" type="ORF">A3F83_07810</name>
</gene>
<evidence type="ECO:0008006" key="3">
    <source>
        <dbReference type="Google" id="ProtNLM"/>
    </source>
</evidence>